<dbReference type="AlphaFoldDB" id="Q7MQR9"/>
<dbReference type="Proteomes" id="UP000000422">
    <property type="component" value="Chromosome"/>
</dbReference>
<dbReference type="STRING" id="273121.WS2059"/>
<protein>
    <submittedName>
        <fullName evidence="1">Uncharacterized protein</fullName>
    </submittedName>
</protein>
<organism evidence="2">
    <name type="scientific">Wolinella succinogenes (strain ATCC 29543 / DSM 1740 / CCUG 13145 / JCM 31913 / LMG 7466 / NCTC 11488 / FDC 602W)</name>
    <name type="common">Vibrio succinogenes</name>
    <dbReference type="NCBI Taxonomy" id="273121"/>
    <lineage>
        <taxon>Bacteria</taxon>
        <taxon>Pseudomonadati</taxon>
        <taxon>Campylobacterota</taxon>
        <taxon>Epsilonproteobacteria</taxon>
        <taxon>Campylobacterales</taxon>
        <taxon>Helicobacteraceae</taxon>
        <taxon>Wolinella</taxon>
    </lineage>
</organism>
<evidence type="ECO:0000313" key="2">
    <source>
        <dbReference type="Proteomes" id="UP000000422"/>
    </source>
</evidence>
<sequence>MIQQLSQVAEVQNRLQNSTSAKQFNASLPVSLEVMERTHSMRYMLKVGNTALETKSLKELQIGMKYWAHMGKSSAGSILLSNLIPQPALWSNLSKSAWRLSSKEMESLLDSSGANPWDKLRALLGERLSMAENRGEFLFLGNLLLSLQQKVLTLPLRYENEKDSLLQMRSKRSRGGITELEFYSIFANLGAIKGKIFEPEEGEGAHLYLWTLYASTAALLEGELEELQGIKKTTIAVDEGITPLYEAGDSLLNLKG</sequence>
<proteinExistence type="predicted"/>
<name>Q7MQR9_WOLSU</name>
<evidence type="ECO:0000313" key="1">
    <source>
        <dbReference type="EMBL" id="CAE11059.1"/>
    </source>
</evidence>
<dbReference type="RefSeq" id="WP_011139841.1">
    <property type="nucleotide sequence ID" value="NC_005090.1"/>
</dbReference>
<dbReference type="HOGENOM" id="CLU_096765_0_0_7"/>
<dbReference type="KEGG" id="wsu:WS2059"/>
<keyword evidence="2" id="KW-1185">Reference proteome</keyword>
<dbReference type="EMBL" id="BX571662">
    <property type="protein sequence ID" value="CAE11059.1"/>
    <property type="molecule type" value="Genomic_DNA"/>
</dbReference>
<reference evidence="1 2" key="1">
    <citation type="journal article" date="2003" name="Proc. Natl. Acad. Sci. U.S.A.">
        <title>Complete genome sequence and analysis of Wolinella succinogenes.</title>
        <authorList>
            <person name="Baar C."/>
            <person name="Eppinger M."/>
            <person name="Raddatz G."/>
            <person name="Simon JM."/>
            <person name="Lanz C."/>
            <person name="Klimmek O."/>
            <person name="Nandakumar R."/>
            <person name="Gross R."/>
            <person name="Rosinus A."/>
            <person name="Keller H."/>
            <person name="Jagtap P."/>
            <person name="Linke B."/>
            <person name="Meyer F."/>
            <person name="Lederer H."/>
            <person name="Schuster S.C."/>
        </authorList>
    </citation>
    <scope>NUCLEOTIDE SEQUENCE [LARGE SCALE GENOMIC DNA]</scope>
    <source>
        <strain evidence="2">ATCC 29543 / DSM 1740 / CCUG 13145 / JCM 31913 / LMG 7466 / NCTC 11488 / FDC 602W</strain>
    </source>
</reference>
<accession>Q7MQR9</accession>
<dbReference type="eggNOG" id="ENOG50319DG">
    <property type="taxonomic scope" value="Bacteria"/>
</dbReference>
<gene>
    <name evidence="1" type="ordered locus">WS2059</name>
</gene>